<dbReference type="InterPro" id="IPR042099">
    <property type="entry name" value="ANL_N_sf"/>
</dbReference>
<gene>
    <name evidence="3" type="ORF">H4F98_16240</name>
</gene>
<proteinExistence type="predicted"/>
<dbReference type="RefSeq" id="WP_182688882.1">
    <property type="nucleotide sequence ID" value="NZ_JACHTF010000025.1"/>
</dbReference>
<feature type="domain" description="AMP-binding enzyme C-terminal" evidence="2">
    <location>
        <begin position="459"/>
        <end position="534"/>
    </location>
</feature>
<feature type="domain" description="AMP-dependent synthetase/ligase" evidence="1">
    <location>
        <begin position="28"/>
        <end position="405"/>
    </location>
</feature>
<dbReference type="SUPFAM" id="SSF56801">
    <property type="entry name" value="Acetyl-CoA synthetase-like"/>
    <property type="match status" value="1"/>
</dbReference>
<reference evidence="3 4" key="1">
    <citation type="submission" date="2020-08" db="EMBL/GenBank/DDBJ databases">
        <authorList>
            <person name="Xu S."/>
            <person name="Li A."/>
        </authorList>
    </citation>
    <scope>NUCLEOTIDE SEQUENCE [LARGE SCALE GENOMIC DNA]</scope>
    <source>
        <strain evidence="3 4">119BY6-57</strain>
    </source>
</reference>
<dbReference type="AlphaFoldDB" id="A0A7W3TPK1"/>
<dbReference type="Pfam" id="PF00501">
    <property type="entry name" value="AMP-binding"/>
    <property type="match status" value="1"/>
</dbReference>
<dbReference type="InterPro" id="IPR025110">
    <property type="entry name" value="AMP-bd_C"/>
</dbReference>
<organism evidence="3 4">
    <name type="scientific">Marilutibacter spongiae</name>
    <dbReference type="NCBI Taxonomy" id="2025720"/>
    <lineage>
        <taxon>Bacteria</taxon>
        <taxon>Pseudomonadati</taxon>
        <taxon>Pseudomonadota</taxon>
        <taxon>Gammaproteobacteria</taxon>
        <taxon>Lysobacterales</taxon>
        <taxon>Lysobacteraceae</taxon>
        <taxon>Marilutibacter</taxon>
    </lineage>
</organism>
<sequence>MHKNTRHWPPGVPLRMAIPETSLHFNLDVAAARYPVRTAIAYYGSELSYAALKQEVDRLAGFLQARLGVAKGDRVVLYLQNSPQFVVAYHAILRAGAIVVPVNTMNLAAEVEHIVTDCGARVAIFGQELAAHVTPLLGSVLAHGLSACYGDYLDAGTDLPVPEVVAQPRLALDGVTGWHEAIAAGIAPTPVDVGADDLAVIPYTSGTTGAPKGCMHTHRSVMHPAIGAAEFCRIAKDQVALAALPMFHVTGLQMGVNAVVFAGGTMAIMTRWDRRCAAMLIQRYRVSTWTAIPTMLFDFLAQPDLADYDLSSLSLLSGGGAAMPKAVAEKIQALWGLPYVEGYGLSETMATTHTNPAQRPKAQCLGIPIQDTDSVVVDPDTLALLPPDGVGEILIRGPQVFKGYWGREDATRAAFVEIEGERFFRTGDLGYIDEDGYFFIVDRLKRMINASGYKVWPAEVENLMFAHPAIQEACVIGIRDRQRGESVKLVAVLAQGQAATEADVIAWAREHMAAYKVPHVVEFVERLPKSGTGKVQWRELQAREREREAD</sequence>
<dbReference type="NCBIfam" id="NF006181">
    <property type="entry name" value="PRK08314.1"/>
    <property type="match status" value="1"/>
</dbReference>
<comment type="caution">
    <text evidence="3">The sequence shown here is derived from an EMBL/GenBank/DDBJ whole genome shotgun (WGS) entry which is preliminary data.</text>
</comment>
<evidence type="ECO:0000259" key="2">
    <source>
        <dbReference type="Pfam" id="PF13193"/>
    </source>
</evidence>
<dbReference type="InterPro" id="IPR045851">
    <property type="entry name" value="AMP-bd_C_sf"/>
</dbReference>
<protein>
    <submittedName>
        <fullName evidence="3">AMP-binding protein</fullName>
    </submittedName>
</protein>
<accession>A0A7W3TPK1</accession>
<dbReference type="Proteomes" id="UP000523196">
    <property type="component" value="Unassembled WGS sequence"/>
</dbReference>
<dbReference type="PROSITE" id="PS00455">
    <property type="entry name" value="AMP_BINDING"/>
    <property type="match status" value="1"/>
</dbReference>
<dbReference type="EMBL" id="JACHTF010000025">
    <property type="protein sequence ID" value="MBB1062125.1"/>
    <property type="molecule type" value="Genomic_DNA"/>
</dbReference>
<dbReference type="Pfam" id="PF13193">
    <property type="entry name" value="AMP-binding_C"/>
    <property type="match status" value="1"/>
</dbReference>
<dbReference type="Gene3D" id="3.40.50.12780">
    <property type="entry name" value="N-terminal domain of ligase-like"/>
    <property type="match status" value="1"/>
</dbReference>
<dbReference type="Gene3D" id="3.30.300.30">
    <property type="match status" value="1"/>
</dbReference>
<evidence type="ECO:0000313" key="3">
    <source>
        <dbReference type="EMBL" id="MBB1062125.1"/>
    </source>
</evidence>
<dbReference type="PANTHER" id="PTHR43767">
    <property type="entry name" value="LONG-CHAIN-FATTY-ACID--COA LIGASE"/>
    <property type="match status" value="1"/>
</dbReference>
<evidence type="ECO:0000259" key="1">
    <source>
        <dbReference type="Pfam" id="PF00501"/>
    </source>
</evidence>
<dbReference type="GO" id="GO:0016878">
    <property type="term" value="F:acid-thiol ligase activity"/>
    <property type="evidence" value="ECO:0007669"/>
    <property type="project" value="UniProtKB-ARBA"/>
</dbReference>
<evidence type="ECO:0000313" key="4">
    <source>
        <dbReference type="Proteomes" id="UP000523196"/>
    </source>
</evidence>
<dbReference type="InterPro" id="IPR000873">
    <property type="entry name" value="AMP-dep_synth/lig_dom"/>
</dbReference>
<keyword evidence="4" id="KW-1185">Reference proteome</keyword>
<dbReference type="InterPro" id="IPR050237">
    <property type="entry name" value="ATP-dep_AMP-bd_enzyme"/>
</dbReference>
<dbReference type="PANTHER" id="PTHR43767:SF1">
    <property type="entry name" value="NONRIBOSOMAL PEPTIDE SYNTHASE PES1 (EUROFUNG)-RELATED"/>
    <property type="match status" value="1"/>
</dbReference>
<name>A0A7W3TPK1_9GAMM</name>
<dbReference type="InterPro" id="IPR020845">
    <property type="entry name" value="AMP-binding_CS"/>
</dbReference>